<dbReference type="GO" id="GO:0016491">
    <property type="term" value="F:oxidoreductase activity"/>
    <property type="evidence" value="ECO:0007669"/>
    <property type="project" value="InterPro"/>
</dbReference>
<proteinExistence type="predicted"/>
<evidence type="ECO:0000256" key="1">
    <source>
        <dbReference type="SAM" id="SignalP"/>
    </source>
</evidence>
<protein>
    <submittedName>
        <fullName evidence="3">Thiol-disulfide isomerase or thioredoxin</fullName>
    </submittedName>
</protein>
<dbReference type="GO" id="GO:0016853">
    <property type="term" value="F:isomerase activity"/>
    <property type="evidence" value="ECO:0007669"/>
    <property type="project" value="UniProtKB-KW"/>
</dbReference>
<keyword evidence="3" id="KW-0413">Isomerase</keyword>
<evidence type="ECO:0000313" key="3">
    <source>
        <dbReference type="EMBL" id="SKA30483.1"/>
    </source>
</evidence>
<sequence>MKKIVFLLLMISSTGWAQQTAKKNKYGINEFMLIERVEDQEKKYNEVLKEPAENLTPTALNDLRAELAYMWLAKGNVERYKFYKATKPKFSFRQVLYLSYAVEKLFDEKRQYEDAAQISQELLNDAGIERTCVLLEVNAAANAKLGHVDVARKQMARSDADKGSADRLIKYFKDSQSNYLNRLAIVKLAAGEHQQAYDILVKAFREAESNPYMVDTFKEAFKKVKGTEDGFEEELQSLKREAYQKYYKEVEKSYVTSAQKTLDGTIPDPNDARKKLTTFRATKPVHGVTMNNLEGKMVNLGDQKGKILALDFWTTLCTPCVAAFAGFEKVVADYKKDEFQLFVVNLFEDDHAVKAFAAQKPVRLDVLRDEENKGYDVRATPTKIVFDPMGNIRFFATGYAGSTDREYYKLKAMVEIIKAHG</sequence>
<keyword evidence="4" id="KW-1185">Reference proteome</keyword>
<dbReference type="EMBL" id="FUWZ01000003">
    <property type="protein sequence ID" value="SKA30483.1"/>
    <property type="molecule type" value="Genomic_DNA"/>
</dbReference>
<dbReference type="SUPFAM" id="SSF52833">
    <property type="entry name" value="Thioredoxin-like"/>
    <property type="match status" value="1"/>
</dbReference>
<feature type="chain" id="PRO_5012730211" evidence="1">
    <location>
        <begin position="18"/>
        <end position="421"/>
    </location>
</feature>
<dbReference type="CDD" id="cd02966">
    <property type="entry name" value="TlpA_like_family"/>
    <property type="match status" value="1"/>
</dbReference>
<reference evidence="4" key="1">
    <citation type="submission" date="2017-02" db="EMBL/GenBank/DDBJ databases">
        <authorList>
            <person name="Varghese N."/>
            <person name="Submissions S."/>
        </authorList>
    </citation>
    <scope>NUCLEOTIDE SEQUENCE [LARGE SCALE GENOMIC DNA]</scope>
    <source>
        <strain evidence="4">DSM 22224</strain>
    </source>
</reference>
<feature type="domain" description="Thioredoxin" evidence="2">
    <location>
        <begin position="279"/>
        <end position="418"/>
    </location>
</feature>
<feature type="signal peptide" evidence="1">
    <location>
        <begin position="1"/>
        <end position="17"/>
    </location>
</feature>
<dbReference type="InterPro" id="IPR013766">
    <property type="entry name" value="Thioredoxin_domain"/>
</dbReference>
<dbReference type="InterPro" id="IPR050553">
    <property type="entry name" value="Thioredoxin_ResA/DsbE_sf"/>
</dbReference>
<dbReference type="Proteomes" id="UP000190367">
    <property type="component" value="Unassembled WGS sequence"/>
</dbReference>
<dbReference type="InterPro" id="IPR000866">
    <property type="entry name" value="AhpC/TSA"/>
</dbReference>
<dbReference type="RefSeq" id="WP_078670671.1">
    <property type="nucleotide sequence ID" value="NZ_FUWZ01000003.1"/>
</dbReference>
<dbReference type="GO" id="GO:0016209">
    <property type="term" value="F:antioxidant activity"/>
    <property type="evidence" value="ECO:0007669"/>
    <property type="project" value="InterPro"/>
</dbReference>
<evidence type="ECO:0000313" key="4">
    <source>
        <dbReference type="Proteomes" id="UP000190367"/>
    </source>
</evidence>
<dbReference type="Pfam" id="PF00578">
    <property type="entry name" value="AhpC-TSA"/>
    <property type="match status" value="1"/>
</dbReference>
<keyword evidence="1" id="KW-0732">Signal</keyword>
<dbReference type="OrthoDB" id="620130at2"/>
<dbReference type="Gene3D" id="3.40.30.10">
    <property type="entry name" value="Glutaredoxin"/>
    <property type="match status" value="1"/>
</dbReference>
<dbReference type="PROSITE" id="PS51352">
    <property type="entry name" value="THIOREDOXIN_2"/>
    <property type="match status" value="1"/>
</dbReference>
<dbReference type="STRING" id="634771.SAMN04488128_103304"/>
<dbReference type="PANTHER" id="PTHR42852:SF17">
    <property type="entry name" value="THIOREDOXIN-LIKE PROTEIN HI_1115"/>
    <property type="match status" value="1"/>
</dbReference>
<accession>A0A1T4SQN7</accession>
<name>A0A1T4SQN7_9BACT</name>
<gene>
    <name evidence="3" type="ORF">SAMN04488128_103304</name>
</gene>
<dbReference type="AlphaFoldDB" id="A0A1T4SQN7"/>
<dbReference type="InterPro" id="IPR036249">
    <property type="entry name" value="Thioredoxin-like_sf"/>
</dbReference>
<evidence type="ECO:0000259" key="2">
    <source>
        <dbReference type="PROSITE" id="PS51352"/>
    </source>
</evidence>
<organism evidence="3 4">
    <name type="scientific">Chitinophaga eiseniae</name>
    <dbReference type="NCBI Taxonomy" id="634771"/>
    <lineage>
        <taxon>Bacteria</taxon>
        <taxon>Pseudomonadati</taxon>
        <taxon>Bacteroidota</taxon>
        <taxon>Chitinophagia</taxon>
        <taxon>Chitinophagales</taxon>
        <taxon>Chitinophagaceae</taxon>
        <taxon>Chitinophaga</taxon>
    </lineage>
</organism>
<dbReference type="PANTHER" id="PTHR42852">
    <property type="entry name" value="THIOL:DISULFIDE INTERCHANGE PROTEIN DSBE"/>
    <property type="match status" value="1"/>
</dbReference>